<dbReference type="InterPro" id="IPR058532">
    <property type="entry name" value="YjbR/MT2646/Rv2570-like"/>
</dbReference>
<gene>
    <name evidence="1" type="ORF">SAMN04489743_3437</name>
</gene>
<accession>A0A1H2B5Y1</accession>
<evidence type="ECO:0000313" key="1">
    <source>
        <dbReference type="EMBL" id="SDT53349.1"/>
    </source>
</evidence>
<evidence type="ECO:0000313" key="2">
    <source>
        <dbReference type="Proteomes" id="UP000198751"/>
    </source>
</evidence>
<reference evidence="2" key="1">
    <citation type="submission" date="2016-10" db="EMBL/GenBank/DDBJ databases">
        <authorList>
            <person name="Varghese N."/>
            <person name="Submissions S."/>
        </authorList>
    </citation>
    <scope>NUCLEOTIDE SEQUENCE [LARGE SCALE GENOMIC DNA]</scope>
    <source>
        <strain evidence="2">IMMIB L-1606</strain>
    </source>
</reference>
<protein>
    <recommendedName>
        <fullName evidence="3">YjbR protein</fullName>
    </recommendedName>
</protein>
<keyword evidence="2" id="KW-1185">Reference proteome</keyword>
<proteinExistence type="predicted"/>
<dbReference type="Proteomes" id="UP000198751">
    <property type="component" value="Chromosome I"/>
</dbReference>
<dbReference type="AlphaFoldDB" id="A0A1H2B5Y1"/>
<dbReference type="EMBL" id="LT629779">
    <property type="protein sequence ID" value="SDT53349.1"/>
    <property type="molecule type" value="Genomic_DNA"/>
</dbReference>
<organism evidence="1 2">
    <name type="scientific">Pseudarthrobacter equi</name>
    <dbReference type="NCBI Taxonomy" id="728066"/>
    <lineage>
        <taxon>Bacteria</taxon>
        <taxon>Bacillati</taxon>
        <taxon>Actinomycetota</taxon>
        <taxon>Actinomycetes</taxon>
        <taxon>Micrococcales</taxon>
        <taxon>Micrococcaceae</taxon>
        <taxon>Pseudarthrobacter</taxon>
    </lineage>
</organism>
<sequence length="146" mass="16187">MERGYLVAMERMAVPEDIDAICSGLPEVELGISWGDRPTYKVPRGPKGRGFVLYRAPHKTAVDPATGEQYQDLLVIMVPDDAAKEALVEDPSVPFFTIPHFDGYNAVLVQESRLGEIPRDELAEILVEAWATRAPKKLSAEFFAGR</sequence>
<name>A0A1H2B5Y1_9MICC</name>
<evidence type="ECO:0008006" key="3">
    <source>
        <dbReference type="Google" id="ProtNLM"/>
    </source>
</evidence>
<dbReference type="Pfam" id="PF04237">
    <property type="entry name" value="YjbR"/>
    <property type="match status" value="1"/>
</dbReference>